<dbReference type="GO" id="GO:0016787">
    <property type="term" value="F:hydrolase activity"/>
    <property type="evidence" value="ECO:0007669"/>
    <property type="project" value="UniProtKB-KW"/>
</dbReference>
<evidence type="ECO:0000313" key="2">
    <source>
        <dbReference type="EMBL" id="HIW71747.1"/>
    </source>
</evidence>
<keyword evidence="2" id="KW-0378">Hydrolase</keyword>
<organism evidence="2 3">
    <name type="scientific">Candidatus Levilactobacillus faecigallinarum</name>
    <dbReference type="NCBI Taxonomy" id="2838638"/>
    <lineage>
        <taxon>Bacteria</taxon>
        <taxon>Bacillati</taxon>
        <taxon>Bacillota</taxon>
        <taxon>Bacilli</taxon>
        <taxon>Lactobacillales</taxon>
        <taxon>Lactobacillaceae</taxon>
        <taxon>Levilactobacillus</taxon>
    </lineage>
</organism>
<sequence>MKRLKWLIWLLVGLTLSGILITASLRWSRQNVADLSRWRNSKLSPVIMIPGSSATENRFDRLVAKLNAGNKNPHSLLKVRVTNDDRLHFSGRIRQGDNEPIIVVGFENNHDGYGNIQQQARRFNVAFKALATQYSFNNFKAIGHSNGGLIYTAFLETYYPKYARRITLKRLMTIGSPYNFNEKSIHHKTQMLSDFIRRRTRLPANLTVYSVAGTQTYNSDGLVPLGSVMAGKYVYQEQVKHYTTISVSGDDAQHSDLPQNAQIIDLINRYMLDRPQSRQILPNTPYLNGKTE</sequence>
<dbReference type="Gene3D" id="3.40.50.1820">
    <property type="entry name" value="alpha/beta hydrolase"/>
    <property type="match status" value="1"/>
</dbReference>
<dbReference type="SUPFAM" id="SSF53474">
    <property type="entry name" value="alpha/beta-Hydrolases"/>
    <property type="match status" value="1"/>
</dbReference>
<dbReference type="AlphaFoldDB" id="A0A9D1QR10"/>
<name>A0A9D1QR10_9LACO</name>
<dbReference type="Pfam" id="PF06028">
    <property type="entry name" value="DUF915"/>
    <property type="match status" value="1"/>
</dbReference>
<reference evidence="2" key="1">
    <citation type="journal article" date="2021" name="PeerJ">
        <title>Extensive microbial diversity within the chicken gut microbiome revealed by metagenomics and culture.</title>
        <authorList>
            <person name="Gilroy R."/>
            <person name="Ravi A."/>
            <person name="Getino M."/>
            <person name="Pursley I."/>
            <person name="Horton D.L."/>
            <person name="Alikhan N.F."/>
            <person name="Baker D."/>
            <person name="Gharbi K."/>
            <person name="Hall N."/>
            <person name="Watson M."/>
            <person name="Adriaenssens E.M."/>
            <person name="Foster-Nyarko E."/>
            <person name="Jarju S."/>
            <person name="Secka A."/>
            <person name="Antonio M."/>
            <person name="Oren A."/>
            <person name="Chaudhuri R.R."/>
            <person name="La Ragione R."/>
            <person name="Hildebrand F."/>
            <person name="Pallen M.J."/>
        </authorList>
    </citation>
    <scope>NUCLEOTIDE SEQUENCE</scope>
    <source>
        <strain evidence="2">CHK173-259</strain>
    </source>
</reference>
<dbReference type="EMBL" id="DXGJ01000029">
    <property type="protein sequence ID" value="HIW71747.1"/>
    <property type="molecule type" value="Genomic_DNA"/>
</dbReference>
<gene>
    <name evidence="2" type="ORF">H9875_03880</name>
</gene>
<keyword evidence="1" id="KW-1133">Transmembrane helix</keyword>
<dbReference type="InterPro" id="IPR010315">
    <property type="entry name" value="DUF915_hydro-like"/>
</dbReference>
<accession>A0A9D1QR10</accession>
<proteinExistence type="predicted"/>
<dbReference type="Proteomes" id="UP000886822">
    <property type="component" value="Unassembled WGS sequence"/>
</dbReference>
<protein>
    <submittedName>
        <fullName evidence="2">Alpha/beta hydrolase</fullName>
    </submittedName>
</protein>
<dbReference type="InterPro" id="IPR029058">
    <property type="entry name" value="AB_hydrolase_fold"/>
</dbReference>
<evidence type="ECO:0000256" key="1">
    <source>
        <dbReference type="SAM" id="Phobius"/>
    </source>
</evidence>
<evidence type="ECO:0000313" key="3">
    <source>
        <dbReference type="Proteomes" id="UP000886822"/>
    </source>
</evidence>
<reference evidence="2" key="2">
    <citation type="submission" date="2021-04" db="EMBL/GenBank/DDBJ databases">
        <authorList>
            <person name="Gilroy R."/>
        </authorList>
    </citation>
    <scope>NUCLEOTIDE SEQUENCE</scope>
    <source>
        <strain evidence="2">CHK173-259</strain>
    </source>
</reference>
<feature type="transmembrane region" description="Helical" evidence="1">
    <location>
        <begin position="6"/>
        <end position="27"/>
    </location>
</feature>
<keyword evidence="1" id="KW-0472">Membrane</keyword>
<keyword evidence="1" id="KW-0812">Transmembrane</keyword>
<comment type="caution">
    <text evidence="2">The sequence shown here is derived from an EMBL/GenBank/DDBJ whole genome shotgun (WGS) entry which is preliminary data.</text>
</comment>